<proteinExistence type="predicted"/>
<feature type="region of interest" description="Disordered" evidence="1">
    <location>
        <begin position="1"/>
        <end position="33"/>
    </location>
</feature>
<dbReference type="Proteomes" id="UP000255168">
    <property type="component" value="Chromosome I"/>
</dbReference>
<sequence>MLLNIRPKHAIDGMNETQHPVKLSRGPIFSDRF</sequence>
<evidence type="ECO:0000256" key="1">
    <source>
        <dbReference type="SAM" id="MobiDB-lite"/>
    </source>
</evidence>
<evidence type="ECO:0000313" key="2">
    <source>
        <dbReference type="EMBL" id="SPD48443.1"/>
    </source>
</evidence>
<name>A0A375HDG8_9BURK</name>
<protein>
    <submittedName>
        <fullName evidence="2">Uncharacterized protein</fullName>
    </submittedName>
</protein>
<gene>
    <name evidence="2" type="ORF">CBM2607_20437</name>
</gene>
<organism evidence="2 3">
    <name type="scientific">Cupriavidus neocaledonicus</name>
    <dbReference type="NCBI Taxonomy" id="1040979"/>
    <lineage>
        <taxon>Bacteria</taxon>
        <taxon>Pseudomonadati</taxon>
        <taxon>Pseudomonadota</taxon>
        <taxon>Betaproteobacteria</taxon>
        <taxon>Burkholderiales</taxon>
        <taxon>Burkholderiaceae</taxon>
        <taxon>Cupriavidus</taxon>
    </lineage>
</organism>
<reference evidence="2 3" key="1">
    <citation type="submission" date="2018-01" db="EMBL/GenBank/DDBJ databases">
        <authorList>
            <person name="Clerissi C."/>
        </authorList>
    </citation>
    <scope>NUCLEOTIDE SEQUENCE [LARGE SCALE GENOMIC DNA]</scope>
    <source>
        <strain evidence="2">Cupriavidus taiwanensis STM 6160</strain>
    </source>
</reference>
<accession>A0A375HDG8</accession>
<evidence type="ECO:0000313" key="3">
    <source>
        <dbReference type="Proteomes" id="UP000255168"/>
    </source>
</evidence>
<dbReference type="AlphaFoldDB" id="A0A375HDG8"/>
<dbReference type="EMBL" id="LT984806">
    <property type="protein sequence ID" value="SPD48443.1"/>
    <property type="molecule type" value="Genomic_DNA"/>
</dbReference>